<dbReference type="InterPro" id="IPR000873">
    <property type="entry name" value="AMP-dep_synth/lig_dom"/>
</dbReference>
<organism evidence="2 3">
    <name type="scientific">Methylobacillus methanolivorans</name>
    <dbReference type="NCBI Taxonomy" id="1848927"/>
    <lineage>
        <taxon>Bacteria</taxon>
        <taxon>Pseudomonadati</taxon>
        <taxon>Pseudomonadota</taxon>
        <taxon>Betaproteobacteria</taxon>
        <taxon>Nitrosomonadales</taxon>
        <taxon>Methylophilaceae</taxon>
        <taxon>Methylobacillus</taxon>
    </lineage>
</organism>
<dbReference type="Proteomes" id="UP001617669">
    <property type="component" value="Unassembled WGS sequence"/>
</dbReference>
<dbReference type="EMBL" id="JBIWXY010000001">
    <property type="protein sequence ID" value="MFJ5445155.1"/>
    <property type="molecule type" value="Genomic_DNA"/>
</dbReference>
<gene>
    <name evidence="2" type="ORF">ACIKP9_02825</name>
</gene>
<evidence type="ECO:0000259" key="1">
    <source>
        <dbReference type="Pfam" id="PF00501"/>
    </source>
</evidence>
<evidence type="ECO:0000313" key="2">
    <source>
        <dbReference type="EMBL" id="MFJ5445155.1"/>
    </source>
</evidence>
<reference evidence="2 3" key="1">
    <citation type="submission" date="2024-11" db="EMBL/GenBank/DDBJ databases">
        <authorList>
            <person name="Kaparullina E.N."/>
            <person name="Delegan Y.A."/>
            <person name="Doronina N.V."/>
        </authorList>
    </citation>
    <scope>NUCLEOTIDE SEQUENCE [LARGE SCALE GENOMIC DNA]</scope>
    <source>
        <strain evidence="2 3">7sh_L</strain>
    </source>
</reference>
<keyword evidence="3" id="KW-1185">Reference proteome</keyword>
<sequence length="381" mass="42683">MASNTLPHWLIQHATTQPHRVALRYKQLGIWHEQHWKSLHEEVAQLVAVLGQIGFERGNTLVLLTHPRREALLLSIAAQWLGGIAAPLDPSMDEVALALLLAHLAPAFVFAEGQQQVEQTLASSPQGVRVIYAEARGLAGQQQPALRHYPSLLTGGNSIAREPVSEAGQAAFALYRVNGERSVQVEHFRHDDLLEEGRLLVLTERLGRAEEAFVARVFATSGHLRYLLSPWLTAGFTLNFPESIVTRDADRRELGPTLVVGTRETYLRLEAMIRERLPLPDSWFGRVVTYALHRDRTALQGFLGYWLVKRPLRDVIGFSRIRVPLLIGPALTADSVAFFKSLDIHIRTWDKVANWRTLPTTTTRQIPTAHDDLASTSRRAS</sequence>
<protein>
    <submittedName>
        <fullName evidence="2">AMP-binding protein</fullName>
    </submittedName>
</protein>
<proteinExistence type="predicted"/>
<dbReference type="RefSeq" id="WP_400879023.1">
    <property type="nucleotide sequence ID" value="NZ_JBIWXY010000001.1"/>
</dbReference>
<name>A0ABW8GIF2_9PROT</name>
<accession>A0ABW8GIF2</accession>
<dbReference type="Pfam" id="PF00501">
    <property type="entry name" value="AMP-binding"/>
    <property type="match status" value="1"/>
</dbReference>
<evidence type="ECO:0000313" key="3">
    <source>
        <dbReference type="Proteomes" id="UP001617669"/>
    </source>
</evidence>
<comment type="caution">
    <text evidence="2">The sequence shown here is derived from an EMBL/GenBank/DDBJ whole genome shotgun (WGS) entry which is preliminary data.</text>
</comment>
<feature type="domain" description="AMP-dependent synthetase/ligase" evidence="1">
    <location>
        <begin position="12"/>
        <end position="130"/>
    </location>
</feature>
<dbReference type="SUPFAM" id="SSF56801">
    <property type="entry name" value="Acetyl-CoA synthetase-like"/>
    <property type="match status" value="1"/>
</dbReference>
<dbReference type="Gene3D" id="3.40.50.980">
    <property type="match status" value="1"/>
</dbReference>